<protein>
    <recommendedName>
        <fullName evidence="3">Ketimine reductase mu-crystallin</fullName>
        <ecNumber evidence="16">1.5.1.1</ecNumber>
        <ecNumber evidence="2">1.5.1.25</ecNumber>
    </recommendedName>
    <alternativeName>
        <fullName evidence="17">1-piperideine-2-carboxylate/1-pyrroline-2-carboxylate reductase</fullName>
    </alternativeName>
    <alternativeName>
        <fullName evidence="4">NADP-regulated thyroid-hormone-binding protein</fullName>
    </alternativeName>
</protein>
<comment type="catalytic activity">
    <reaction evidence="11">
        <text>(S)-cystathionine ketimine + NADH + 2 H(+) = (3R,5S)-2,3,5,6,7-pentahydro-1,4-thiazepine-3,5-dicarboxylate + NAD(+)</text>
        <dbReference type="Rhea" id="RHEA:68032"/>
        <dbReference type="ChEBI" id="CHEBI:15378"/>
        <dbReference type="ChEBI" id="CHEBI:57540"/>
        <dbReference type="ChEBI" id="CHEBI:57945"/>
        <dbReference type="ChEBI" id="CHEBI:176808"/>
        <dbReference type="ChEBI" id="CHEBI:176810"/>
    </reaction>
    <physiologicalReaction direction="left-to-right" evidence="11">
        <dbReference type="Rhea" id="RHEA:68033"/>
    </physiologicalReaction>
</comment>
<evidence type="ECO:0000256" key="7">
    <source>
        <dbReference type="ARBA" id="ARBA00093203"/>
    </source>
</evidence>
<dbReference type="SUPFAM" id="SSF51735">
    <property type="entry name" value="NAD(P)-binding Rossmann-fold domains"/>
    <property type="match status" value="1"/>
</dbReference>
<evidence type="ECO:0000256" key="3">
    <source>
        <dbReference type="ARBA" id="ARBA00015173"/>
    </source>
</evidence>
<comment type="subunit">
    <text evidence="15">Homodimer. Binds the thyroid hormone triiodothyronine (T3); T3 binding inhibits enzymatic activity.</text>
</comment>
<evidence type="ECO:0000256" key="5">
    <source>
        <dbReference type="ARBA" id="ARBA00093190"/>
    </source>
</evidence>
<comment type="catalytic activity">
    <reaction evidence="9">
        <text>(S)-cystathionine ketimine + NADPH + 2 H(+) = (3R,5S)-2,3,5,6,7-pentahydro-1,4-thiazepine-3,5-dicarboxylate + NADP(+)</text>
        <dbReference type="Rhea" id="RHEA:68036"/>
        <dbReference type="ChEBI" id="CHEBI:15378"/>
        <dbReference type="ChEBI" id="CHEBI:57783"/>
        <dbReference type="ChEBI" id="CHEBI:58349"/>
        <dbReference type="ChEBI" id="CHEBI:176808"/>
        <dbReference type="ChEBI" id="CHEBI:176810"/>
    </reaction>
    <physiologicalReaction direction="left-to-right" evidence="9">
        <dbReference type="Rhea" id="RHEA:68037"/>
    </physiologicalReaction>
</comment>
<dbReference type="GO" id="GO:0042562">
    <property type="term" value="F:hormone binding"/>
    <property type="evidence" value="ECO:0007669"/>
    <property type="project" value="TreeGrafter"/>
</dbReference>
<dbReference type="GO" id="GO:0050241">
    <property type="term" value="F:pyrroline-2-carboxylate reductase activity"/>
    <property type="evidence" value="ECO:0007669"/>
    <property type="project" value="UniProtKB-EC"/>
</dbReference>
<name>A0A182MJS0_9DIPT</name>
<dbReference type="EMBL" id="AXCM01009910">
    <property type="status" value="NOT_ANNOTATED_CDS"/>
    <property type="molecule type" value="Genomic_DNA"/>
</dbReference>
<evidence type="ECO:0000256" key="11">
    <source>
        <dbReference type="ARBA" id="ARBA00093250"/>
    </source>
</evidence>
<comment type="catalytic activity">
    <reaction evidence="13">
        <text>L-proline + NAD(+) = 1-pyrroline-2-carboxylate + NADH + H(+)</text>
        <dbReference type="Rhea" id="RHEA:20321"/>
        <dbReference type="ChEBI" id="CHEBI:15378"/>
        <dbReference type="ChEBI" id="CHEBI:39785"/>
        <dbReference type="ChEBI" id="CHEBI:57540"/>
        <dbReference type="ChEBI" id="CHEBI:57945"/>
        <dbReference type="ChEBI" id="CHEBI:60039"/>
        <dbReference type="EC" id="1.5.1.1"/>
    </reaction>
    <physiologicalReaction direction="right-to-left" evidence="13">
        <dbReference type="Rhea" id="RHEA:20323"/>
    </physiologicalReaction>
</comment>
<reference evidence="18" key="2">
    <citation type="submission" date="2020-05" db="UniProtKB">
        <authorList>
            <consortium name="EnsemblMetazoa"/>
        </authorList>
    </citation>
    <scope>IDENTIFICATION</scope>
    <source>
        <strain evidence="18">A-37</strain>
    </source>
</reference>
<dbReference type="AlphaFoldDB" id="A0A182MJS0"/>
<reference evidence="19" key="1">
    <citation type="submission" date="2013-09" db="EMBL/GenBank/DDBJ databases">
        <title>The Genome Sequence of Anopheles culicifacies species A.</title>
        <authorList>
            <consortium name="The Broad Institute Genomics Platform"/>
            <person name="Neafsey D.E."/>
            <person name="Besansky N."/>
            <person name="Howell P."/>
            <person name="Walton C."/>
            <person name="Young S.K."/>
            <person name="Zeng Q."/>
            <person name="Gargeya S."/>
            <person name="Fitzgerald M."/>
            <person name="Haas B."/>
            <person name="Abouelleil A."/>
            <person name="Allen A.W."/>
            <person name="Alvarado L."/>
            <person name="Arachchi H.M."/>
            <person name="Berlin A.M."/>
            <person name="Chapman S.B."/>
            <person name="Gainer-Dewar J."/>
            <person name="Goldberg J."/>
            <person name="Griggs A."/>
            <person name="Gujja S."/>
            <person name="Hansen M."/>
            <person name="Howarth C."/>
            <person name="Imamovic A."/>
            <person name="Ireland A."/>
            <person name="Larimer J."/>
            <person name="McCowan C."/>
            <person name="Murphy C."/>
            <person name="Pearson M."/>
            <person name="Poon T.W."/>
            <person name="Priest M."/>
            <person name="Roberts A."/>
            <person name="Saif S."/>
            <person name="Shea T."/>
            <person name="Sisk P."/>
            <person name="Sykes S."/>
            <person name="Wortman J."/>
            <person name="Nusbaum C."/>
            <person name="Birren B."/>
        </authorList>
    </citation>
    <scope>NUCLEOTIDE SEQUENCE [LARGE SCALE GENOMIC DNA]</scope>
    <source>
        <strain evidence="19">A-37</strain>
    </source>
</reference>
<dbReference type="GO" id="GO:0047127">
    <property type="term" value="F:thiomorpholine-carboxylate dehydrogenase activity"/>
    <property type="evidence" value="ECO:0007669"/>
    <property type="project" value="UniProtKB-EC"/>
</dbReference>
<comment type="catalytic activity">
    <reaction evidence="7">
        <text>L-proline + NADP(+) = 1-pyrroline-2-carboxylate + NADPH + H(+)</text>
        <dbReference type="Rhea" id="RHEA:20317"/>
        <dbReference type="ChEBI" id="CHEBI:15378"/>
        <dbReference type="ChEBI" id="CHEBI:39785"/>
        <dbReference type="ChEBI" id="CHEBI:57783"/>
        <dbReference type="ChEBI" id="CHEBI:58349"/>
        <dbReference type="ChEBI" id="CHEBI:60039"/>
        <dbReference type="EC" id="1.5.1.1"/>
    </reaction>
    <physiologicalReaction direction="right-to-left" evidence="7">
        <dbReference type="Rhea" id="RHEA:20319"/>
    </physiologicalReaction>
</comment>
<evidence type="ECO:0000313" key="19">
    <source>
        <dbReference type="Proteomes" id="UP000075883"/>
    </source>
</evidence>
<comment type="catalytic activity">
    <reaction evidence="5">
        <text>L-pipecolate + NAD(+) = Delta(1)-piperideine-2-carboxylate + NADH + H(+)</text>
        <dbReference type="Rhea" id="RHEA:30807"/>
        <dbReference type="ChEBI" id="CHEBI:15378"/>
        <dbReference type="ChEBI" id="CHEBI:57540"/>
        <dbReference type="ChEBI" id="CHEBI:57945"/>
        <dbReference type="ChEBI" id="CHEBI:61185"/>
        <dbReference type="ChEBI" id="CHEBI:77631"/>
        <dbReference type="EC" id="1.5.1.1"/>
    </reaction>
    <physiologicalReaction direction="right-to-left" evidence="5">
        <dbReference type="Rhea" id="RHEA:30809"/>
    </physiologicalReaction>
</comment>
<dbReference type="FunFam" id="3.40.50.720:FF:000909">
    <property type="entry name" value="Ornithine cyclodeaminase"/>
    <property type="match status" value="1"/>
</dbReference>
<evidence type="ECO:0000256" key="1">
    <source>
        <dbReference type="ARBA" id="ARBA00008903"/>
    </source>
</evidence>
<comment type="catalytic activity">
    <reaction evidence="8">
        <text>(3R)-1,4-thiomorpholine-3-carboxylate + NAD(+) = 3,4-dehydrothiomorpholine-3-carboxylate + NADH + 2 H(+)</text>
        <dbReference type="Rhea" id="RHEA:12504"/>
        <dbReference type="ChEBI" id="CHEBI:15378"/>
        <dbReference type="ChEBI" id="CHEBI:57540"/>
        <dbReference type="ChEBI" id="CHEBI:57945"/>
        <dbReference type="ChEBI" id="CHEBI:58517"/>
        <dbReference type="ChEBI" id="CHEBI:176873"/>
        <dbReference type="EC" id="1.5.1.25"/>
    </reaction>
    <physiologicalReaction direction="right-to-left" evidence="8">
        <dbReference type="Rhea" id="RHEA:12506"/>
    </physiologicalReaction>
</comment>
<evidence type="ECO:0000256" key="15">
    <source>
        <dbReference type="ARBA" id="ARBA00093567"/>
    </source>
</evidence>
<evidence type="ECO:0000256" key="8">
    <source>
        <dbReference type="ARBA" id="ARBA00093226"/>
    </source>
</evidence>
<dbReference type="InterPro" id="IPR036291">
    <property type="entry name" value="NAD(P)-bd_dom_sf"/>
</dbReference>
<evidence type="ECO:0000256" key="10">
    <source>
        <dbReference type="ARBA" id="ARBA00093248"/>
    </source>
</evidence>
<dbReference type="EC" id="1.5.1.25" evidence="2"/>
<dbReference type="GO" id="GO:0005737">
    <property type="term" value="C:cytoplasm"/>
    <property type="evidence" value="ECO:0007669"/>
    <property type="project" value="TreeGrafter"/>
</dbReference>
<evidence type="ECO:0000256" key="6">
    <source>
        <dbReference type="ARBA" id="ARBA00093197"/>
    </source>
</evidence>
<comment type="similarity">
    <text evidence="1">Belongs to the ornithine cyclodeaminase/mu-crystallin family.</text>
</comment>
<sequence length="369" mass="40101">MSKNAGTNTRSRPVFIDEDQVKALLDWNEARYAIEQAFVSVSNQARNAATRLSDQPVSSQPARTFVQAEGGVLLCMPGFVGQHRLSSGTPERASTLACKLITSFRKNASVGLPSINGEVFVFNSTTGKLDAVIEANHLTGVRTATASLVATDHLFLRPARLNAPDGAVSIQLGIVGCGFQGMMHALGFVHTQSMARVRTIRLWNRTPGRAVQLKEVLTEEAKKTNSNYSVFVCDTVEDCCRDCDVIVTATGSSEPLVYRNFLKPNVHINAVGAGEYHHAELAQDVYDVCQVYIDHQEGARKELATLRSNIVGEVGEVILRENRTEEASLLPKAGGISVFQSLGMATEDVTVGRLVYEKYLKSQAGSNEK</sequence>
<comment type="catalytic activity">
    <reaction evidence="6">
        <text>Delta(2)-thiazoline-2-carboxylate + NADPH + 2 H(+) = L-thiazolidine-2-carboxylate + NADP(+)</text>
        <dbReference type="Rhea" id="RHEA:68072"/>
        <dbReference type="ChEBI" id="CHEBI:15378"/>
        <dbReference type="ChEBI" id="CHEBI:57783"/>
        <dbReference type="ChEBI" id="CHEBI:58349"/>
        <dbReference type="ChEBI" id="CHEBI:176895"/>
        <dbReference type="ChEBI" id="CHEBI:176896"/>
    </reaction>
    <physiologicalReaction direction="left-to-right" evidence="6">
        <dbReference type="Rhea" id="RHEA:68073"/>
    </physiologicalReaction>
</comment>
<dbReference type="VEuPathDB" id="VectorBase:ACUA019985"/>
<dbReference type="Gene3D" id="3.30.1780.10">
    <property type="entry name" value="ornithine cyclodeaminase, domain 1"/>
    <property type="match status" value="1"/>
</dbReference>
<dbReference type="PANTHER" id="PTHR13812:SF19">
    <property type="entry name" value="KETIMINE REDUCTASE MU-CRYSTALLIN"/>
    <property type="match status" value="1"/>
</dbReference>
<keyword evidence="19" id="KW-1185">Reference proteome</keyword>
<dbReference type="InterPro" id="IPR023401">
    <property type="entry name" value="ODC_N"/>
</dbReference>
<dbReference type="EnsemblMetazoa" id="ACUA019985-RA">
    <property type="protein sequence ID" value="ACUA019985-PA"/>
    <property type="gene ID" value="ACUA019985"/>
</dbReference>
<dbReference type="Proteomes" id="UP000075883">
    <property type="component" value="Unassembled WGS sequence"/>
</dbReference>
<evidence type="ECO:0000256" key="13">
    <source>
        <dbReference type="ARBA" id="ARBA00093264"/>
    </source>
</evidence>
<accession>A0A182MJS0</accession>
<comment type="catalytic activity">
    <reaction evidence="14">
        <text>L-pipecolate + NADP(+) = Delta(1)-piperideine-2-carboxylate + NADPH + H(+)</text>
        <dbReference type="Rhea" id="RHEA:12524"/>
        <dbReference type="ChEBI" id="CHEBI:15378"/>
        <dbReference type="ChEBI" id="CHEBI:57783"/>
        <dbReference type="ChEBI" id="CHEBI:58349"/>
        <dbReference type="ChEBI" id="CHEBI:61185"/>
        <dbReference type="ChEBI" id="CHEBI:77631"/>
        <dbReference type="EC" id="1.5.1.1"/>
    </reaction>
    <physiologicalReaction direction="right-to-left" evidence="14">
        <dbReference type="Rhea" id="RHEA:12526"/>
    </physiologicalReaction>
</comment>
<evidence type="ECO:0000256" key="2">
    <source>
        <dbReference type="ARBA" id="ARBA00012883"/>
    </source>
</evidence>
<evidence type="ECO:0000256" key="9">
    <source>
        <dbReference type="ARBA" id="ARBA00093227"/>
    </source>
</evidence>
<dbReference type="Gene3D" id="3.40.50.720">
    <property type="entry name" value="NAD(P)-binding Rossmann-like Domain"/>
    <property type="match status" value="1"/>
</dbReference>
<dbReference type="EC" id="1.5.1.1" evidence="16"/>
<dbReference type="Pfam" id="PF02423">
    <property type="entry name" value="OCD_Mu_crystall"/>
    <property type="match status" value="1"/>
</dbReference>
<evidence type="ECO:0000256" key="12">
    <source>
        <dbReference type="ARBA" id="ARBA00093263"/>
    </source>
</evidence>
<comment type="catalytic activity">
    <reaction evidence="12">
        <text>(3R)-1,4-thiomorpholine-3-carboxylate + NADP(+) = 3,4-dehydrothiomorpholine-3-carboxylate + NADPH + 2 H(+)</text>
        <dbReference type="Rhea" id="RHEA:12500"/>
        <dbReference type="ChEBI" id="CHEBI:15378"/>
        <dbReference type="ChEBI" id="CHEBI:57783"/>
        <dbReference type="ChEBI" id="CHEBI:58349"/>
        <dbReference type="ChEBI" id="CHEBI:58517"/>
        <dbReference type="ChEBI" id="CHEBI:176873"/>
        <dbReference type="EC" id="1.5.1.25"/>
    </reaction>
    <physiologicalReaction direction="right-to-left" evidence="12">
        <dbReference type="Rhea" id="RHEA:12502"/>
    </physiologicalReaction>
</comment>
<evidence type="ECO:0000256" key="14">
    <source>
        <dbReference type="ARBA" id="ARBA00093273"/>
    </source>
</evidence>
<comment type="catalytic activity">
    <reaction evidence="10">
        <text>(R)-lanthionine ketimine + NADPH + 2 H(+) = (3R,5R)-1,4-thiomorpholine-3,5-dicarboxylate + NADP(+)</text>
        <dbReference type="Rhea" id="RHEA:68040"/>
        <dbReference type="ChEBI" id="CHEBI:15378"/>
        <dbReference type="ChEBI" id="CHEBI:57783"/>
        <dbReference type="ChEBI" id="CHEBI:58349"/>
        <dbReference type="ChEBI" id="CHEBI:176891"/>
        <dbReference type="ChEBI" id="CHEBI:176892"/>
    </reaction>
    <physiologicalReaction direction="left-to-right" evidence="10">
        <dbReference type="Rhea" id="RHEA:68041"/>
    </physiologicalReaction>
</comment>
<dbReference type="PIRSF" id="PIRSF001439">
    <property type="entry name" value="CryM"/>
    <property type="match status" value="1"/>
</dbReference>
<proteinExistence type="inferred from homology"/>
<dbReference type="InterPro" id="IPR003462">
    <property type="entry name" value="ODC_Mu_crystall"/>
</dbReference>
<evidence type="ECO:0000256" key="17">
    <source>
        <dbReference type="ARBA" id="ARBA00093650"/>
    </source>
</evidence>
<dbReference type="STRING" id="139723.A0A182MJS0"/>
<evidence type="ECO:0000313" key="18">
    <source>
        <dbReference type="EnsemblMetazoa" id="ACUA019985-PA"/>
    </source>
</evidence>
<organism evidence="18 19">
    <name type="scientific">Anopheles culicifacies</name>
    <dbReference type="NCBI Taxonomy" id="139723"/>
    <lineage>
        <taxon>Eukaryota</taxon>
        <taxon>Metazoa</taxon>
        <taxon>Ecdysozoa</taxon>
        <taxon>Arthropoda</taxon>
        <taxon>Hexapoda</taxon>
        <taxon>Insecta</taxon>
        <taxon>Pterygota</taxon>
        <taxon>Neoptera</taxon>
        <taxon>Endopterygota</taxon>
        <taxon>Diptera</taxon>
        <taxon>Nematocera</taxon>
        <taxon>Culicoidea</taxon>
        <taxon>Culicidae</taxon>
        <taxon>Anophelinae</taxon>
        <taxon>Anopheles</taxon>
        <taxon>culicifacies species complex</taxon>
    </lineage>
</organism>
<evidence type="ECO:0000256" key="4">
    <source>
        <dbReference type="ARBA" id="ARBA00033420"/>
    </source>
</evidence>
<evidence type="ECO:0000256" key="16">
    <source>
        <dbReference type="ARBA" id="ARBA00093598"/>
    </source>
</evidence>
<dbReference type="PANTHER" id="PTHR13812">
    <property type="entry name" value="KETIMINE REDUCTASE MU-CRYSTALLIN"/>
    <property type="match status" value="1"/>
</dbReference>
<dbReference type="FunFam" id="3.30.1780.10:FF:000009">
    <property type="entry name" value="Ornithine cyclodeaminase/mu-crystallin family protein"/>
    <property type="match status" value="1"/>
</dbReference>